<dbReference type="Proteomes" id="UP000663828">
    <property type="component" value="Unassembled WGS sequence"/>
</dbReference>
<dbReference type="InterPro" id="IPR013517">
    <property type="entry name" value="FG-GAP"/>
</dbReference>
<dbReference type="EMBL" id="CAJNOR010005622">
    <property type="protein sequence ID" value="CAF1570045.1"/>
    <property type="molecule type" value="Genomic_DNA"/>
</dbReference>
<protein>
    <submittedName>
        <fullName evidence="3">Uncharacterized protein</fullName>
    </submittedName>
</protein>
<gene>
    <name evidence="3" type="ORF">XAT740_LOCUS44394</name>
</gene>
<feature type="chain" id="PRO_5032446011" evidence="2">
    <location>
        <begin position="21"/>
        <end position="397"/>
    </location>
</feature>
<dbReference type="AlphaFoldDB" id="A0A815YI43"/>
<organism evidence="3 4">
    <name type="scientific">Adineta ricciae</name>
    <name type="common">Rotifer</name>
    <dbReference type="NCBI Taxonomy" id="249248"/>
    <lineage>
        <taxon>Eukaryota</taxon>
        <taxon>Metazoa</taxon>
        <taxon>Spiralia</taxon>
        <taxon>Gnathifera</taxon>
        <taxon>Rotifera</taxon>
        <taxon>Eurotatoria</taxon>
        <taxon>Bdelloidea</taxon>
        <taxon>Adinetida</taxon>
        <taxon>Adinetidae</taxon>
        <taxon>Adineta</taxon>
    </lineage>
</organism>
<name>A0A815YI43_ADIRI</name>
<evidence type="ECO:0000256" key="2">
    <source>
        <dbReference type="SAM" id="SignalP"/>
    </source>
</evidence>
<keyword evidence="1 2" id="KW-0732">Signal</keyword>
<comment type="caution">
    <text evidence="3">The sequence shown here is derived from an EMBL/GenBank/DDBJ whole genome shotgun (WGS) entry which is preliminary data.</text>
</comment>
<keyword evidence="4" id="KW-1185">Reference proteome</keyword>
<evidence type="ECO:0000313" key="4">
    <source>
        <dbReference type="Proteomes" id="UP000663828"/>
    </source>
</evidence>
<sequence length="397" mass="44636">MLLLSTLIGIITFSIYYIRQENIPISNTSNMSLSTTMSTYSSTLISFEPLCQLKVQRLALNPLCTCMISGPYLIADLNDDNQVDFIFSCDGNSTVNVLFANSNCSSQIYIPTWISITITQIYVNDMNNDEQADIILVNNNMYSTSIYILFGNSGEPFELQDWKILFLAEPTVDISDKIYFYFGNGAGTFTVQILTLFSEFIIDPKQLIVVDFDNDTCLDIAILDGRSFHMHVFFGNINGSFQLQKQIFTGFFKTLFRLVTGDFDGDHQSDVVFLHSWKNTISILYQYKNGTFHFNEQIVIETAVLSLNSESIALHDLNNDNHLDIIIGSPSSNEIYGLMGNGKGEFHAQILYPNKLDDSSNNINVDTCQNIINANAVSNMLYILLKPCQCLTDQIAS</sequence>
<proteinExistence type="predicted"/>
<evidence type="ECO:0000256" key="1">
    <source>
        <dbReference type="ARBA" id="ARBA00022729"/>
    </source>
</evidence>
<feature type="signal peptide" evidence="2">
    <location>
        <begin position="1"/>
        <end position="20"/>
    </location>
</feature>
<dbReference type="PANTHER" id="PTHR44103:SF1">
    <property type="entry name" value="PROPROTEIN CONVERTASE P"/>
    <property type="match status" value="1"/>
</dbReference>
<dbReference type="PANTHER" id="PTHR44103">
    <property type="entry name" value="PROPROTEIN CONVERTASE P"/>
    <property type="match status" value="1"/>
</dbReference>
<dbReference type="Pfam" id="PF13517">
    <property type="entry name" value="FG-GAP_3"/>
    <property type="match status" value="1"/>
</dbReference>
<reference evidence="3" key="1">
    <citation type="submission" date="2021-02" db="EMBL/GenBank/DDBJ databases">
        <authorList>
            <person name="Nowell W R."/>
        </authorList>
    </citation>
    <scope>NUCLEOTIDE SEQUENCE</scope>
</reference>
<dbReference type="Gene3D" id="2.130.10.130">
    <property type="entry name" value="Integrin alpha, N-terminal"/>
    <property type="match status" value="1"/>
</dbReference>
<accession>A0A815YI43</accession>
<dbReference type="SUPFAM" id="SSF69318">
    <property type="entry name" value="Integrin alpha N-terminal domain"/>
    <property type="match status" value="1"/>
</dbReference>
<dbReference type="InterPro" id="IPR028994">
    <property type="entry name" value="Integrin_alpha_N"/>
</dbReference>
<evidence type="ECO:0000313" key="3">
    <source>
        <dbReference type="EMBL" id="CAF1570045.1"/>
    </source>
</evidence>